<dbReference type="Proteomes" id="UP000823399">
    <property type="component" value="Unassembled WGS sequence"/>
</dbReference>
<dbReference type="RefSeq" id="XP_041293269.1">
    <property type="nucleotide sequence ID" value="XM_041439770.1"/>
</dbReference>
<evidence type="ECO:0000313" key="1">
    <source>
        <dbReference type="EMBL" id="KAG2109026.1"/>
    </source>
</evidence>
<reference evidence="1" key="1">
    <citation type="journal article" date="2020" name="New Phytol.">
        <title>Comparative genomics reveals dynamic genome evolution in host specialist ectomycorrhizal fungi.</title>
        <authorList>
            <person name="Lofgren L.A."/>
            <person name="Nguyen N.H."/>
            <person name="Vilgalys R."/>
            <person name="Ruytinx J."/>
            <person name="Liao H.L."/>
            <person name="Branco S."/>
            <person name="Kuo A."/>
            <person name="LaButti K."/>
            <person name="Lipzen A."/>
            <person name="Andreopoulos W."/>
            <person name="Pangilinan J."/>
            <person name="Riley R."/>
            <person name="Hundley H."/>
            <person name="Na H."/>
            <person name="Barry K."/>
            <person name="Grigoriev I.V."/>
            <person name="Stajich J.E."/>
            <person name="Kennedy P.G."/>
        </authorList>
    </citation>
    <scope>NUCLEOTIDE SEQUENCE</scope>
    <source>
        <strain evidence="1">FC423</strain>
    </source>
</reference>
<sequence length="213" mass="24563">MALSGKKASPSVLSSFLSNHIDPSAPPFVFGEVFDVPRLSQAIGIHLLQWHEVKDPDSQVLDDLSCWTVWETVQQHIEIPEPRRNVSWTRTAAWVELTSLSMRHHNHASFWSLVLIGTLHQVSLPPDYHVLCFDFCHYISAHHTWEWEIDYSPAWRFGGQHIQQCEEFPVDQCFGLLSVIALRVSEVQEELRTRKGIDATHVIMTSDERDPEW</sequence>
<dbReference type="OrthoDB" id="2683604at2759"/>
<evidence type="ECO:0000313" key="2">
    <source>
        <dbReference type="Proteomes" id="UP000823399"/>
    </source>
</evidence>
<proteinExistence type="predicted"/>
<keyword evidence="2" id="KW-1185">Reference proteome</keyword>
<accession>A0A9P7F937</accession>
<dbReference type="GeneID" id="64702029"/>
<name>A0A9P7F937_9AGAM</name>
<comment type="caution">
    <text evidence="1">The sequence shown here is derived from an EMBL/GenBank/DDBJ whole genome shotgun (WGS) entry which is preliminary data.</text>
</comment>
<protein>
    <submittedName>
        <fullName evidence="1">Uncharacterized protein</fullName>
    </submittedName>
</protein>
<dbReference type="AlphaFoldDB" id="A0A9P7F937"/>
<organism evidence="1 2">
    <name type="scientific">Suillus discolor</name>
    <dbReference type="NCBI Taxonomy" id="1912936"/>
    <lineage>
        <taxon>Eukaryota</taxon>
        <taxon>Fungi</taxon>
        <taxon>Dikarya</taxon>
        <taxon>Basidiomycota</taxon>
        <taxon>Agaricomycotina</taxon>
        <taxon>Agaricomycetes</taxon>
        <taxon>Agaricomycetidae</taxon>
        <taxon>Boletales</taxon>
        <taxon>Suillineae</taxon>
        <taxon>Suillaceae</taxon>
        <taxon>Suillus</taxon>
    </lineage>
</organism>
<gene>
    <name evidence="1" type="ORF">F5147DRAFT_745656</name>
</gene>
<dbReference type="EMBL" id="JABBWM010000025">
    <property type="protein sequence ID" value="KAG2109026.1"/>
    <property type="molecule type" value="Genomic_DNA"/>
</dbReference>